<protein>
    <submittedName>
        <fullName evidence="1">Uncharacterized protein</fullName>
    </submittedName>
</protein>
<name>A0A803SV03_ANOCA</name>
<dbReference type="Proteomes" id="UP000001646">
    <property type="component" value="Unplaced"/>
</dbReference>
<reference evidence="1" key="3">
    <citation type="submission" date="2025-09" db="UniProtKB">
        <authorList>
            <consortium name="Ensembl"/>
        </authorList>
    </citation>
    <scope>IDENTIFICATION</scope>
</reference>
<evidence type="ECO:0000313" key="1">
    <source>
        <dbReference type="Ensembl" id="ENSACAP00000026793.1"/>
    </source>
</evidence>
<proteinExistence type="predicted"/>
<sequence length="108" mass="12664">MIRKGWPKGDDNNTTPYNKLSIITKNTHLPRCTIRLTNPKHTRQRSLYIFYLYLSPYRDLKPWRGPSSSCHSNSLCGLCFTMRTNIILRGHSNYKSSICYPLRRNINS</sequence>
<dbReference type="AlphaFoldDB" id="A0A803SV03"/>
<dbReference type="InParanoid" id="A0A803SV03"/>
<accession>A0A803SV03</accession>
<reference evidence="1" key="1">
    <citation type="submission" date="2009-12" db="EMBL/GenBank/DDBJ databases">
        <title>The Genome Sequence of Anolis carolinensis (Green Anole Lizard).</title>
        <authorList>
            <consortium name="The Genome Sequencing Platform"/>
            <person name="Di Palma F."/>
            <person name="Alfoldi J."/>
            <person name="Heiman D."/>
            <person name="Young S."/>
            <person name="Grabherr M."/>
            <person name="Johnson J."/>
            <person name="Lander E.S."/>
            <person name="Lindblad-Toh K."/>
        </authorList>
    </citation>
    <scope>NUCLEOTIDE SEQUENCE [LARGE SCALE GENOMIC DNA]</scope>
    <source>
        <strain evidence="1">JBL SC #1</strain>
    </source>
</reference>
<dbReference type="Ensembl" id="ENSACAT00000038046.1">
    <property type="protein sequence ID" value="ENSACAP00000026793.1"/>
    <property type="gene ID" value="ENSACAG00000038240.1"/>
</dbReference>
<organism evidence="1 2">
    <name type="scientific">Anolis carolinensis</name>
    <name type="common">Green anole</name>
    <name type="synonym">American chameleon</name>
    <dbReference type="NCBI Taxonomy" id="28377"/>
    <lineage>
        <taxon>Eukaryota</taxon>
        <taxon>Metazoa</taxon>
        <taxon>Chordata</taxon>
        <taxon>Craniata</taxon>
        <taxon>Vertebrata</taxon>
        <taxon>Euteleostomi</taxon>
        <taxon>Lepidosauria</taxon>
        <taxon>Squamata</taxon>
        <taxon>Bifurcata</taxon>
        <taxon>Unidentata</taxon>
        <taxon>Episquamata</taxon>
        <taxon>Toxicofera</taxon>
        <taxon>Iguania</taxon>
        <taxon>Dactyloidae</taxon>
        <taxon>Anolis</taxon>
    </lineage>
</organism>
<keyword evidence="2" id="KW-1185">Reference proteome</keyword>
<reference evidence="1" key="2">
    <citation type="submission" date="2025-08" db="UniProtKB">
        <authorList>
            <consortium name="Ensembl"/>
        </authorList>
    </citation>
    <scope>IDENTIFICATION</scope>
</reference>
<evidence type="ECO:0000313" key="2">
    <source>
        <dbReference type="Proteomes" id="UP000001646"/>
    </source>
</evidence>